<organism evidence="2 3">
    <name type="scientific">Flavobacterium procerum</name>
    <dbReference type="NCBI Taxonomy" id="1455569"/>
    <lineage>
        <taxon>Bacteria</taxon>
        <taxon>Pseudomonadati</taxon>
        <taxon>Bacteroidota</taxon>
        <taxon>Flavobacteriia</taxon>
        <taxon>Flavobacteriales</taxon>
        <taxon>Flavobacteriaceae</taxon>
        <taxon>Flavobacterium</taxon>
    </lineage>
</organism>
<keyword evidence="3" id="KW-1185">Reference proteome</keyword>
<evidence type="ECO:0000313" key="2">
    <source>
        <dbReference type="EMBL" id="MFC0075749.1"/>
    </source>
</evidence>
<reference evidence="2 3" key="1">
    <citation type="submission" date="2024-09" db="EMBL/GenBank/DDBJ databases">
        <authorList>
            <person name="Sun Q."/>
            <person name="Mori K."/>
        </authorList>
    </citation>
    <scope>NUCLEOTIDE SEQUENCE [LARGE SCALE GENOMIC DNA]</scope>
    <source>
        <strain evidence="2 3">CGMCC 1.12926</strain>
    </source>
</reference>
<dbReference type="RefSeq" id="WP_379685494.1">
    <property type="nucleotide sequence ID" value="NZ_JBHLYW010000002.1"/>
</dbReference>
<proteinExistence type="predicted"/>
<accession>A0ABV6BNX6</accession>
<gene>
    <name evidence="2" type="ORF">ACFFLS_01745</name>
</gene>
<protein>
    <submittedName>
        <fullName evidence="2">Carboxypeptidase-like regulatory domain-containing protein</fullName>
    </submittedName>
</protein>
<name>A0ABV6BNX6_9FLAO</name>
<evidence type="ECO:0000313" key="3">
    <source>
        <dbReference type="Proteomes" id="UP001589734"/>
    </source>
</evidence>
<dbReference type="SUPFAM" id="SSF49464">
    <property type="entry name" value="Carboxypeptidase regulatory domain-like"/>
    <property type="match status" value="1"/>
</dbReference>
<dbReference type="Gene3D" id="2.60.40.1120">
    <property type="entry name" value="Carboxypeptidase-like, regulatory domain"/>
    <property type="match status" value="1"/>
</dbReference>
<dbReference type="InterPro" id="IPR008969">
    <property type="entry name" value="CarboxyPept-like_regulatory"/>
</dbReference>
<keyword evidence="1" id="KW-0732">Signal</keyword>
<dbReference type="EMBL" id="JBHLYW010000002">
    <property type="protein sequence ID" value="MFC0075749.1"/>
    <property type="molecule type" value="Genomic_DNA"/>
</dbReference>
<sequence length="284" mass="32113">MKKFLILVAIILKSNLCLSQIKGKCVDSTGQPIPYANVGISNTSVGTVTDSNGDFIIDNKALLENAIIIVSHIGYETKSFLPAKNAEIEIVMTQVGFQLDEVKIETLKFTNEKKIGNNSLSKHVVVGFSSRNLGAEVGKFFKIQKNKKIKIEKIHFEIAELGYKKGTFRINFYNAENDTNIEKVRLNNDDIIMEVEETGDVDVDIKNNNLILENDFLVSIECINVVEKENQDSKEKKIIYFSSNVFCGPVYRRSNNLTKWNLKKEKYNVGLGIQLFVKYQANEN</sequence>
<evidence type="ECO:0000256" key="1">
    <source>
        <dbReference type="SAM" id="SignalP"/>
    </source>
</evidence>
<dbReference type="Pfam" id="PF13715">
    <property type="entry name" value="CarbopepD_reg_2"/>
    <property type="match status" value="1"/>
</dbReference>
<feature type="signal peptide" evidence="1">
    <location>
        <begin position="1"/>
        <end position="19"/>
    </location>
</feature>
<dbReference type="Proteomes" id="UP001589734">
    <property type="component" value="Unassembled WGS sequence"/>
</dbReference>
<feature type="chain" id="PRO_5045690744" evidence="1">
    <location>
        <begin position="20"/>
        <end position="284"/>
    </location>
</feature>
<comment type="caution">
    <text evidence="2">The sequence shown here is derived from an EMBL/GenBank/DDBJ whole genome shotgun (WGS) entry which is preliminary data.</text>
</comment>